<dbReference type="PANTHER" id="PTHR34472:SF1">
    <property type="entry name" value="SULFUR CARRIER PROTEIN THIS"/>
    <property type="match status" value="1"/>
</dbReference>
<evidence type="ECO:0000313" key="1">
    <source>
        <dbReference type="EMBL" id="GAA4091004.1"/>
    </source>
</evidence>
<reference evidence="2" key="1">
    <citation type="journal article" date="2019" name="Int. J. Syst. Evol. Microbiol.">
        <title>The Global Catalogue of Microorganisms (GCM) 10K type strain sequencing project: providing services to taxonomists for standard genome sequencing and annotation.</title>
        <authorList>
            <consortium name="The Broad Institute Genomics Platform"/>
            <consortium name="The Broad Institute Genome Sequencing Center for Infectious Disease"/>
            <person name="Wu L."/>
            <person name="Ma J."/>
        </authorList>
    </citation>
    <scope>NUCLEOTIDE SEQUENCE [LARGE SCALE GENOMIC DNA]</scope>
    <source>
        <strain evidence="2">JCM 17304</strain>
    </source>
</reference>
<dbReference type="CDD" id="cd00565">
    <property type="entry name" value="Ubl_ThiS"/>
    <property type="match status" value="1"/>
</dbReference>
<dbReference type="RefSeq" id="WP_344933685.1">
    <property type="nucleotide sequence ID" value="NZ_BAABDM010000002.1"/>
</dbReference>
<protein>
    <recommendedName>
        <fullName evidence="3">Thiamine biosynthesis protein ThiS</fullName>
    </recommendedName>
</protein>
<sequence>MILISLNNESRECDSELALAALLPAWGFDWKKIAVAINGDFVPRSQYSSLRLNAGDQVDVLAPVQGG</sequence>
<dbReference type="PANTHER" id="PTHR34472">
    <property type="entry name" value="SULFUR CARRIER PROTEIN THIS"/>
    <property type="match status" value="1"/>
</dbReference>
<name>A0ABP7WLM2_9GAMM</name>
<organism evidence="1 2">
    <name type="scientific">Zhongshania borealis</name>
    <dbReference type="NCBI Taxonomy" id="889488"/>
    <lineage>
        <taxon>Bacteria</taxon>
        <taxon>Pseudomonadati</taxon>
        <taxon>Pseudomonadota</taxon>
        <taxon>Gammaproteobacteria</taxon>
        <taxon>Cellvibrionales</taxon>
        <taxon>Spongiibacteraceae</taxon>
        <taxon>Zhongshania</taxon>
    </lineage>
</organism>
<keyword evidence="2" id="KW-1185">Reference proteome</keyword>
<dbReference type="InterPro" id="IPR003749">
    <property type="entry name" value="ThiS/MoaD-like"/>
</dbReference>
<dbReference type="NCBIfam" id="TIGR01683">
    <property type="entry name" value="thiS"/>
    <property type="match status" value="1"/>
</dbReference>
<dbReference type="Pfam" id="PF02597">
    <property type="entry name" value="ThiS"/>
    <property type="match status" value="1"/>
</dbReference>
<evidence type="ECO:0000313" key="2">
    <source>
        <dbReference type="Proteomes" id="UP001500392"/>
    </source>
</evidence>
<dbReference type="InterPro" id="IPR016155">
    <property type="entry name" value="Mopterin_synth/thiamin_S_b"/>
</dbReference>
<accession>A0ABP7WLM2</accession>
<proteinExistence type="predicted"/>
<comment type="caution">
    <text evidence="1">The sequence shown here is derived from an EMBL/GenBank/DDBJ whole genome shotgun (WGS) entry which is preliminary data.</text>
</comment>
<dbReference type="InterPro" id="IPR010035">
    <property type="entry name" value="Thi_S"/>
</dbReference>
<gene>
    <name evidence="1" type="ORF">GCM10022414_12760</name>
</gene>
<evidence type="ECO:0008006" key="3">
    <source>
        <dbReference type="Google" id="ProtNLM"/>
    </source>
</evidence>
<dbReference type="SUPFAM" id="SSF54285">
    <property type="entry name" value="MoaD/ThiS"/>
    <property type="match status" value="1"/>
</dbReference>
<dbReference type="Proteomes" id="UP001500392">
    <property type="component" value="Unassembled WGS sequence"/>
</dbReference>
<dbReference type="EMBL" id="BAABDM010000002">
    <property type="protein sequence ID" value="GAA4091004.1"/>
    <property type="molecule type" value="Genomic_DNA"/>
</dbReference>
<dbReference type="Gene3D" id="3.10.20.30">
    <property type="match status" value="1"/>
</dbReference>
<dbReference type="InterPro" id="IPR012675">
    <property type="entry name" value="Beta-grasp_dom_sf"/>
</dbReference>